<dbReference type="EMBL" id="BSXG01000023">
    <property type="protein sequence ID" value="GME25865.1"/>
    <property type="molecule type" value="Genomic_DNA"/>
</dbReference>
<reference evidence="1" key="1">
    <citation type="submission" date="2024-09" db="EMBL/GenBank/DDBJ databases">
        <title>Draft Genome Sequences of Neofusicoccum parvum.</title>
        <authorList>
            <person name="Ashida A."/>
            <person name="Camagna M."/>
            <person name="Tanaka A."/>
            <person name="Takemoto D."/>
        </authorList>
    </citation>
    <scope>NUCLEOTIDE SEQUENCE</scope>
    <source>
        <strain evidence="1">PPO83</strain>
    </source>
</reference>
<keyword evidence="2" id="KW-1185">Reference proteome</keyword>
<sequence>MRRLGYERVYDIHNIIYLPGHIDLWKEAFRRKFSRHDEPLDRSFWEFLETYDVLCGMPCTVFAQELIKAFPDAKVILTVRENVEEWQDSYNDTLWPKFEKYHRSIFPYGFYRTVALFPCILWPAEVKNGVQRWIARYSIGKLLVAHSDIACKDPDRRRAHYEAENQSIKDLLLEDGPEKFLEFKVADGWDRLCRFLGVDQPYELEPFPHRIWMTGNYCMARRG</sequence>
<evidence type="ECO:0000313" key="1">
    <source>
        <dbReference type="EMBL" id="GME25865.1"/>
    </source>
</evidence>
<organism evidence="1 2">
    <name type="scientific">Neofusicoccum parvum</name>
    <dbReference type="NCBI Taxonomy" id="310453"/>
    <lineage>
        <taxon>Eukaryota</taxon>
        <taxon>Fungi</taxon>
        <taxon>Dikarya</taxon>
        <taxon>Ascomycota</taxon>
        <taxon>Pezizomycotina</taxon>
        <taxon>Dothideomycetes</taxon>
        <taxon>Dothideomycetes incertae sedis</taxon>
        <taxon>Botryosphaeriales</taxon>
        <taxon>Botryosphaeriaceae</taxon>
        <taxon>Neofusicoccum</taxon>
    </lineage>
</organism>
<protein>
    <submittedName>
        <fullName evidence="1">Nad dependent epimerase dehydratase</fullName>
    </submittedName>
</protein>
<comment type="caution">
    <text evidence="1">The sequence shown here is derived from an EMBL/GenBank/DDBJ whole genome shotgun (WGS) entry which is preliminary data.</text>
</comment>
<accession>A0ACB5RZ69</accession>
<evidence type="ECO:0000313" key="2">
    <source>
        <dbReference type="Proteomes" id="UP001165186"/>
    </source>
</evidence>
<name>A0ACB5RZ69_9PEZI</name>
<gene>
    <name evidence="1" type="primary">g2738</name>
    <name evidence="1" type="ORF">NpPPO83_00002738</name>
</gene>
<dbReference type="Proteomes" id="UP001165186">
    <property type="component" value="Unassembled WGS sequence"/>
</dbReference>
<proteinExistence type="predicted"/>